<accession>A0AAV9ALH9</accession>
<evidence type="ECO:0000256" key="3">
    <source>
        <dbReference type="PROSITE-ProRule" id="PRU00708"/>
    </source>
</evidence>
<feature type="repeat" description="PPR" evidence="3">
    <location>
        <begin position="559"/>
        <end position="593"/>
    </location>
</feature>
<dbReference type="InterPro" id="IPR002885">
    <property type="entry name" value="PPR_rpt"/>
</dbReference>
<proteinExistence type="inferred from homology"/>
<evidence type="ECO:0000256" key="2">
    <source>
        <dbReference type="ARBA" id="ARBA00022737"/>
    </source>
</evidence>
<dbReference type="Pfam" id="PF13812">
    <property type="entry name" value="PPR_3"/>
    <property type="match status" value="1"/>
</dbReference>
<dbReference type="Proteomes" id="UP001179952">
    <property type="component" value="Unassembled WGS sequence"/>
</dbReference>
<dbReference type="PROSITE" id="PS51375">
    <property type="entry name" value="PPR"/>
    <property type="match status" value="5"/>
</dbReference>
<feature type="repeat" description="PPR" evidence="3">
    <location>
        <begin position="524"/>
        <end position="558"/>
    </location>
</feature>
<dbReference type="InterPro" id="IPR011990">
    <property type="entry name" value="TPR-like_helical_dom_sf"/>
</dbReference>
<keyword evidence="2" id="KW-0677">Repeat</keyword>
<dbReference type="EMBL" id="JAUJYN010000008">
    <property type="protein sequence ID" value="KAK1264681.1"/>
    <property type="molecule type" value="Genomic_DNA"/>
</dbReference>
<evidence type="ECO:0000256" key="1">
    <source>
        <dbReference type="ARBA" id="ARBA00007626"/>
    </source>
</evidence>
<gene>
    <name evidence="5" type="ORF">QJS04_geneDACA010523</name>
</gene>
<keyword evidence="6" id="KW-1185">Reference proteome</keyword>
<dbReference type="AlphaFoldDB" id="A0AAV9ALH9"/>
<evidence type="ECO:0000313" key="5">
    <source>
        <dbReference type="EMBL" id="KAK1264681.1"/>
    </source>
</evidence>
<organism evidence="5 6">
    <name type="scientific">Acorus gramineus</name>
    <name type="common">Dwarf sweet flag</name>
    <dbReference type="NCBI Taxonomy" id="55184"/>
    <lineage>
        <taxon>Eukaryota</taxon>
        <taxon>Viridiplantae</taxon>
        <taxon>Streptophyta</taxon>
        <taxon>Embryophyta</taxon>
        <taxon>Tracheophyta</taxon>
        <taxon>Spermatophyta</taxon>
        <taxon>Magnoliopsida</taxon>
        <taxon>Liliopsida</taxon>
        <taxon>Acoraceae</taxon>
        <taxon>Acorus</taxon>
    </lineage>
</organism>
<dbReference type="Gene3D" id="1.25.40.10">
    <property type="entry name" value="Tetratricopeptide repeat domain"/>
    <property type="match status" value="3"/>
</dbReference>
<sequence>MGEFAIIFGSPLIPPDSNPHHPNLKPSKNLYPKKKKKKSLLIPSRSPSLPPPLLLVDSHRHPRSDLHRNYHARLASRLAGLGKLEDFLMVSETALASSGGDASRFVSDLDRGMVWVGVLGVMRNGDLEAVVGFLGRVERLGIPIPSLVDGSAMAALVRECRLLVEGGRLEEFVVLMEILSGYQISIKYIVDPMKIINIFIDKRDPNMAVRYASVLPQSQFLFCSIIQEFGRKGDLASALTAFEGSKMKSGGHNMYVYRSIIDACGLCGESLKSRSIFEELMACKVIPNVFVFNSLMNTNAHDLRYTLHVYGQMQGLGIPFDIASYNILLKACYVAKRIDLAQDIYEEVFAEAKMLQMAFHVKEDMLNAGVCPNIITWSSLIDACASRGLVDKAIQVFDEMLSTGCAPNSQCCNILLSACVQSYQYDRAFRLFYSWQEAGFEVNHTKKAQVYRNVEMGAVSANDTRVNCVNSYVNDTHHFRGLTKVVSFKPTVATYNILMKACGSDYYRARAIMDEMRMVGLSPNHISWSTLIDICGSSHNMKGAMQSFKTMRDVGIKPDVVAYTTAIKACVKSKDSISAFSLFEEMKRHQLQPNLGSALHPEADGVDGLGMLCPVEREVKWVTNDAAIIELDLKWVTKDAVTYNTLLRARSQYGSLHEIRQCLSVYQDMRSAGYNPNDYYLKELIEEWCEEVIITNDKRKSLPGPIRQCNEPGAYETQSLLLEKVAVYLQKDVVDHCIIDVRGLSKVEARIVVLSVLRMIKERNILGHPHPVKDDMTIIIGDGKKGSTVADHEIEVEHAIFQVLQDTLGLVVLSGPPQSPGSDLENSALHNNESFARKPQHLTRLKVTKESLHHWLQNKDETVVQFDFHVVQFGTD</sequence>
<evidence type="ECO:0000313" key="6">
    <source>
        <dbReference type="Proteomes" id="UP001179952"/>
    </source>
</evidence>
<dbReference type="NCBIfam" id="TIGR00756">
    <property type="entry name" value="PPR"/>
    <property type="match status" value="4"/>
</dbReference>
<protein>
    <submittedName>
        <fullName evidence="5">Pentatricopeptide repeat-containing protein</fullName>
    </submittedName>
</protein>
<comment type="similarity">
    <text evidence="1">Belongs to the PPR family. P subfamily.</text>
</comment>
<name>A0AAV9ALH9_ACOGR</name>
<reference evidence="5" key="1">
    <citation type="journal article" date="2023" name="Nat. Commun.">
        <title>Diploid and tetraploid genomes of Acorus and the evolution of monocots.</title>
        <authorList>
            <person name="Ma L."/>
            <person name="Liu K.W."/>
            <person name="Li Z."/>
            <person name="Hsiao Y.Y."/>
            <person name="Qi Y."/>
            <person name="Fu T."/>
            <person name="Tang G.D."/>
            <person name="Zhang D."/>
            <person name="Sun W.H."/>
            <person name="Liu D.K."/>
            <person name="Li Y."/>
            <person name="Chen G.Z."/>
            <person name="Liu X.D."/>
            <person name="Liao X.Y."/>
            <person name="Jiang Y.T."/>
            <person name="Yu X."/>
            <person name="Hao Y."/>
            <person name="Huang J."/>
            <person name="Zhao X.W."/>
            <person name="Ke S."/>
            <person name="Chen Y.Y."/>
            <person name="Wu W.L."/>
            <person name="Hsu J.L."/>
            <person name="Lin Y.F."/>
            <person name="Huang M.D."/>
            <person name="Li C.Y."/>
            <person name="Huang L."/>
            <person name="Wang Z.W."/>
            <person name="Zhao X."/>
            <person name="Zhong W.Y."/>
            <person name="Peng D.H."/>
            <person name="Ahmad S."/>
            <person name="Lan S."/>
            <person name="Zhang J.S."/>
            <person name="Tsai W.C."/>
            <person name="Van de Peer Y."/>
            <person name="Liu Z.J."/>
        </authorList>
    </citation>
    <scope>NUCLEOTIDE SEQUENCE</scope>
    <source>
        <strain evidence="5">SCP</strain>
    </source>
</reference>
<feature type="repeat" description="PPR" evidence="3">
    <location>
        <begin position="639"/>
        <end position="676"/>
    </location>
</feature>
<reference evidence="5" key="2">
    <citation type="submission" date="2023-06" db="EMBL/GenBank/DDBJ databases">
        <authorList>
            <person name="Ma L."/>
            <person name="Liu K.-W."/>
            <person name="Li Z."/>
            <person name="Hsiao Y.-Y."/>
            <person name="Qi Y."/>
            <person name="Fu T."/>
            <person name="Tang G."/>
            <person name="Zhang D."/>
            <person name="Sun W.-H."/>
            <person name="Liu D.-K."/>
            <person name="Li Y."/>
            <person name="Chen G.-Z."/>
            <person name="Liu X.-D."/>
            <person name="Liao X.-Y."/>
            <person name="Jiang Y.-T."/>
            <person name="Yu X."/>
            <person name="Hao Y."/>
            <person name="Huang J."/>
            <person name="Zhao X.-W."/>
            <person name="Ke S."/>
            <person name="Chen Y.-Y."/>
            <person name="Wu W.-L."/>
            <person name="Hsu J.-L."/>
            <person name="Lin Y.-F."/>
            <person name="Huang M.-D."/>
            <person name="Li C.-Y."/>
            <person name="Huang L."/>
            <person name="Wang Z.-W."/>
            <person name="Zhao X."/>
            <person name="Zhong W.-Y."/>
            <person name="Peng D.-H."/>
            <person name="Ahmad S."/>
            <person name="Lan S."/>
            <person name="Zhang J.-S."/>
            <person name="Tsai W.-C."/>
            <person name="Van De Peer Y."/>
            <person name="Liu Z.-J."/>
        </authorList>
    </citation>
    <scope>NUCLEOTIDE SEQUENCE</scope>
    <source>
        <strain evidence="5">SCP</strain>
        <tissue evidence="5">Leaves</tissue>
    </source>
</reference>
<feature type="repeat" description="PPR" evidence="3">
    <location>
        <begin position="373"/>
        <end position="407"/>
    </location>
</feature>
<feature type="repeat" description="PPR" evidence="3">
    <location>
        <begin position="408"/>
        <end position="442"/>
    </location>
</feature>
<feature type="region of interest" description="Disordered" evidence="4">
    <location>
        <begin position="15"/>
        <end position="46"/>
    </location>
</feature>
<dbReference type="PANTHER" id="PTHR47447">
    <property type="entry name" value="OS03G0856100 PROTEIN"/>
    <property type="match status" value="1"/>
</dbReference>
<evidence type="ECO:0000256" key="4">
    <source>
        <dbReference type="SAM" id="MobiDB-lite"/>
    </source>
</evidence>
<comment type="caution">
    <text evidence="5">The sequence shown here is derived from an EMBL/GenBank/DDBJ whole genome shotgun (WGS) entry which is preliminary data.</text>
</comment>
<dbReference type="PANTHER" id="PTHR47447:SF17">
    <property type="entry name" value="OS12G0638900 PROTEIN"/>
    <property type="match status" value="1"/>
</dbReference>
<dbReference type="Pfam" id="PF13041">
    <property type="entry name" value="PPR_2"/>
    <property type="match status" value="2"/>
</dbReference>
<dbReference type="Pfam" id="PF01535">
    <property type="entry name" value="PPR"/>
    <property type="match status" value="1"/>
</dbReference>